<evidence type="ECO:0000313" key="5">
    <source>
        <dbReference type="Proteomes" id="UP000185839"/>
    </source>
</evidence>
<evidence type="ECO:0000256" key="1">
    <source>
        <dbReference type="SAM" id="Coils"/>
    </source>
</evidence>
<keyword evidence="4" id="KW-0540">Nuclease</keyword>
<evidence type="ECO:0000256" key="2">
    <source>
        <dbReference type="SAM" id="Phobius"/>
    </source>
</evidence>
<keyword evidence="5" id="KW-1185">Reference proteome</keyword>
<dbReference type="SUPFAM" id="SSF52980">
    <property type="entry name" value="Restriction endonuclease-like"/>
    <property type="match status" value="1"/>
</dbReference>
<evidence type="ECO:0000313" key="4">
    <source>
        <dbReference type="EMBL" id="SIT04288.1"/>
    </source>
</evidence>
<dbReference type="Gene3D" id="3.40.1350.10">
    <property type="match status" value="1"/>
</dbReference>
<feature type="domain" description="Restriction endonuclease type IV Mrr" evidence="3">
    <location>
        <begin position="210"/>
        <end position="319"/>
    </location>
</feature>
<proteinExistence type="predicted"/>
<keyword evidence="2" id="KW-1133">Transmembrane helix</keyword>
<name>A0A1N7P150_9FLAO</name>
<feature type="coiled-coil region" evidence="1">
    <location>
        <begin position="25"/>
        <end position="69"/>
    </location>
</feature>
<dbReference type="GO" id="GO:0003677">
    <property type="term" value="F:DNA binding"/>
    <property type="evidence" value="ECO:0007669"/>
    <property type="project" value="InterPro"/>
</dbReference>
<dbReference type="STRING" id="713588.SAMN05421789_1225"/>
<reference evidence="5" key="1">
    <citation type="submission" date="2017-01" db="EMBL/GenBank/DDBJ databases">
        <authorList>
            <person name="Varghese N."/>
            <person name="Submissions S."/>
        </authorList>
    </citation>
    <scope>NUCLEOTIDE SEQUENCE [LARGE SCALE GENOMIC DNA]</scope>
    <source>
        <strain evidence="5">DSM 23145</strain>
    </source>
</reference>
<keyword evidence="4" id="KW-0378">Hydrolase</keyword>
<dbReference type="EMBL" id="FTOI01000022">
    <property type="protein sequence ID" value="SIT04288.1"/>
    <property type="molecule type" value="Genomic_DNA"/>
</dbReference>
<dbReference type="GO" id="GO:0009307">
    <property type="term" value="P:DNA restriction-modification system"/>
    <property type="evidence" value="ECO:0007669"/>
    <property type="project" value="InterPro"/>
</dbReference>
<dbReference type="Pfam" id="PF04471">
    <property type="entry name" value="Mrr_cat"/>
    <property type="match status" value="1"/>
</dbReference>
<dbReference type="RefSeq" id="WP_076388658.1">
    <property type="nucleotide sequence ID" value="NZ_FTOI01000022.1"/>
</dbReference>
<evidence type="ECO:0000259" key="3">
    <source>
        <dbReference type="Pfam" id="PF04471"/>
    </source>
</evidence>
<keyword evidence="2" id="KW-0472">Membrane</keyword>
<protein>
    <submittedName>
        <fullName evidence="4">Restriction endonuclease</fullName>
    </submittedName>
</protein>
<keyword evidence="4" id="KW-0255">Endonuclease</keyword>
<dbReference type="Proteomes" id="UP000185839">
    <property type="component" value="Unassembled WGS sequence"/>
</dbReference>
<keyword evidence="1" id="KW-0175">Coiled coil</keyword>
<organism evidence="4 5">
    <name type="scientific">Kaistella chaponensis</name>
    <dbReference type="NCBI Taxonomy" id="713588"/>
    <lineage>
        <taxon>Bacteria</taxon>
        <taxon>Pseudomonadati</taxon>
        <taxon>Bacteroidota</taxon>
        <taxon>Flavobacteriia</taxon>
        <taxon>Flavobacteriales</taxon>
        <taxon>Weeksellaceae</taxon>
        <taxon>Chryseobacterium group</taxon>
        <taxon>Kaistella</taxon>
    </lineage>
</organism>
<dbReference type="OrthoDB" id="1426324at2"/>
<dbReference type="InterPro" id="IPR011856">
    <property type="entry name" value="tRNA_endonuc-like_dom_sf"/>
</dbReference>
<sequence>MSIELIIFIIVGLLSIYGGIYIDFKKKIESEINAKNAQKSNFEKKILTLEKELNNLQNLINEKEVLFADINNVSDSSIKKITSLFSDYLLLQYDLSAKYLEVKQRPAYTEAQRIRELKAETKNYTQQYKLMLYKYEYLLNVFPELEEYVEDFASIKEIDNYANVGNISEEFDYARKYLTKEEYKSLSEIERNQLALNNYIKGKKSNWQIGRDFELFCGQHYEKNGWEVNYFGMEKKLNDLGRDLIAKKGSDIHVIQCKYWSQEKLIHEKHILQLFATTHILELGKTDLFNHFTPVFMTNIKLSETALDFAKKLNVKIINLQLTEFPRIKCNVNGTNKIYHLPFDQKYDQTQIKNRNEFYALTVEDAVSKGFRRALRYYG</sequence>
<gene>
    <name evidence="4" type="ORF">SAMN05421789_1225</name>
</gene>
<dbReference type="InterPro" id="IPR007560">
    <property type="entry name" value="Restrct_endonuc_IV_Mrr"/>
</dbReference>
<dbReference type="AlphaFoldDB" id="A0A1N7P150"/>
<keyword evidence="2" id="KW-0812">Transmembrane</keyword>
<accession>A0A1N7P150</accession>
<feature type="transmembrane region" description="Helical" evidence="2">
    <location>
        <begin position="6"/>
        <end position="24"/>
    </location>
</feature>
<dbReference type="GO" id="GO:0004519">
    <property type="term" value="F:endonuclease activity"/>
    <property type="evidence" value="ECO:0007669"/>
    <property type="project" value="UniProtKB-KW"/>
</dbReference>
<dbReference type="InterPro" id="IPR011335">
    <property type="entry name" value="Restrct_endonuc-II-like"/>
</dbReference>